<feature type="transmembrane region" description="Helical" evidence="1">
    <location>
        <begin position="27"/>
        <end position="45"/>
    </location>
</feature>
<accession>A0A9D1GR81</accession>
<dbReference type="PANTHER" id="PTHR38450">
    <property type="entry name" value="STAGE V SPORULATION PROTEIN AC-RELATED"/>
    <property type="match status" value="1"/>
</dbReference>
<dbReference type="InterPro" id="IPR014204">
    <property type="entry name" value="Spore_V_AE"/>
</dbReference>
<evidence type="ECO:0000256" key="1">
    <source>
        <dbReference type="SAM" id="Phobius"/>
    </source>
</evidence>
<dbReference type="Pfam" id="PF03862">
    <property type="entry name" value="SpoVAC_SpoVAEB"/>
    <property type="match status" value="1"/>
</dbReference>
<keyword evidence="1" id="KW-1133">Transmembrane helix</keyword>
<dbReference type="InterPro" id="IPR005562">
    <property type="entry name" value="SpoVA"/>
</dbReference>
<dbReference type="EMBL" id="DVLF01000059">
    <property type="protein sequence ID" value="HIT49739.1"/>
    <property type="molecule type" value="Genomic_DNA"/>
</dbReference>
<name>A0A9D1GR81_9MOLU</name>
<proteinExistence type="predicted"/>
<feature type="transmembrane region" description="Helical" evidence="1">
    <location>
        <begin position="95"/>
        <end position="112"/>
    </location>
</feature>
<evidence type="ECO:0000313" key="3">
    <source>
        <dbReference type="Proteomes" id="UP000886758"/>
    </source>
</evidence>
<feature type="transmembrane region" description="Helical" evidence="1">
    <location>
        <begin position="52"/>
        <end position="75"/>
    </location>
</feature>
<sequence length="116" mass="12527">MIYFYAFLIGGAICALAQLIKDFSKLTVGHMTVLFVCLGTLLDFYDFYDRLIRLAGAGALLPITSFGHSLVHAALAAAEQDGFIGIFTGLYDKTSSGIAFTILLSVVIALIFKPKK</sequence>
<dbReference type="AlphaFoldDB" id="A0A9D1GR81"/>
<dbReference type="Proteomes" id="UP000886758">
    <property type="component" value="Unassembled WGS sequence"/>
</dbReference>
<reference evidence="2" key="1">
    <citation type="submission" date="2020-10" db="EMBL/GenBank/DDBJ databases">
        <authorList>
            <person name="Gilroy R."/>
        </authorList>
    </citation>
    <scope>NUCLEOTIDE SEQUENCE</scope>
    <source>
        <strain evidence="2">ChiW17-6978</strain>
    </source>
</reference>
<dbReference type="PANTHER" id="PTHR38450:SF2">
    <property type="entry name" value="STAGE V SPORULATION PROTEIN AEB"/>
    <property type="match status" value="1"/>
</dbReference>
<keyword evidence="1" id="KW-0812">Transmembrane</keyword>
<organism evidence="2 3">
    <name type="scientific">Candidatus Pelethenecus faecipullorum</name>
    <dbReference type="NCBI Taxonomy" id="2840900"/>
    <lineage>
        <taxon>Bacteria</taxon>
        <taxon>Bacillati</taxon>
        <taxon>Mycoplasmatota</taxon>
        <taxon>Mollicutes</taxon>
        <taxon>Candidatus Pelethenecus</taxon>
    </lineage>
</organism>
<comment type="caution">
    <text evidence="2">The sequence shown here is derived from an EMBL/GenBank/DDBJ whole genome shotgun (WGS) entry which is preliminary data.</text>
</comment>
<protein>
    <submittedName>
        <fullName evidence="2">Stage V sporulation protein AE</fullName>
    </submittedName>
</protein>
<keyword evidence="1" id="KW-0472">Membrane</keyword>
<reference evidence="2" key="2">
    <citation type="journal article" date="2021" name="PeerJ">
        <title>Extensive microbial diversity within the chicken gut microbiome revealed by metagenomics and culture.</title>
        <authorList>
            <person name="Gilroy R."/>
            <person name="Ravi A."/>
            <person name="Getino M."/>
            <person name="Pursley I."/>
            <person name="Horton D.L."/>
            <person name="Alikhan N.F."/>
            <person name="Baker D."/>
            <person name="Gharbi K."/>
            <person name="Hall N."/>
            <person name="Watson M."/>
            <person name="Adriaenssens E.M."/>
            <person name="Foster-Nyarko E."/>
            <person name="Jarju S."/>
            <person name="Secka A."/>
            <person name="Antonio M."/>
            <person name="Oren A."/>
            <person name="Chaudhuri R.R."/>
            <person name="La Ragione R."/>
            <person name="Hildebrand F."/>
            <person name="Pallen M.J."/>
        </authorList>
    </citation>
    <scope>NUCLEOTIDE SEQUENCE</scope>
    <source>
        <strain evidence="2">ChiW17-6978</strain>
    </source>
</reference>
<gene>
    <name evidence="2" type="primary">spoVAE</name>
    <name evidence="2" type="ORF">IAD46_01800</name>
</gene>
<dbReference type="NCBIfam" id="TIGR02839">
    <property type="entry name" value="spore_V_AE"/>
    <property type="match status" value="1"/>
</dbReference>
<evidence type="ECO:0000313" key="2">
    <source>
        <dbReference type="EMBL" id="HIT49739.1"/>
    </source>
</evidence>